<feature type="domain" description="DUF222" evidence="2">
    <location>
        <begin position="172"/>
        <end position="338"/>
    </location>
</feature>
<sequence>MEAIGYFDTRQGPVSRGFFGVSRYARGPRFAGVPGGLALVDPHDGGGRLAVLDGAVAAVRSLAEEAADDVGVTGFQEAVAFASGVEELSRTLDYLQLLAASGLDKARSDEPATGNDEPATGPGWTTGWTGGWAADADTGPGAGRTSGATAGDTDAQGGAASSMGTGSARGGEFRSTAEHLRSLLRISAAEARRRLALARELLPGRGLTGQTVPARHGETAAALASGVIGSGSAGIITMAVAKVRPLCSPEKAAEMEHALARTAEENDQDFLARVARRWVEAIDQDGPEPSEESLRHYQGAFLRRPKHGLAHVEIFATTEQYEHLLTVMNTAANPRTRTPQGTAPASAEPSGAAFGHASGDASADSPGGASDDAGASESTGALER</sequence>
<accession>A0ABV5Y3V7</accession>
<evidence type="ECO:0000313" key="3">
    <source>
        <dbReference type="EMBL" id="MFB9821678.1"/>
    </source>
</evidence>
<proteinExistence type="predicted"/>
<organism evidence="3 4">
    <name type="scientific">Arthrobacter ramosus</name>
    <dbReference type="NCBI Taxonomy" id="1672"/>
    <lineage>
        <taxon>Bacteria</taxon>
        <taxon>Bacillati</taxon>
        <taxon>Actinomycetota</taxon>
        <taxon>Actinomycetes</taxon>
        <taxon>Micrococcales</taxon>
        <taxon>Micrococcaceae</taxon>
        <taxon>Arthrobacter</taxon>
    </lineage>
</organism>
<feature type="region of interest" description="Disordered" evidence="1">
    <location>
        <begin position="333"/>
        <end position="384"/>
    </location>
</feature>
<dbReference type="RefSeq" id="WP_376940682.1">
    <property type="nucleotide sequence ID" value="NZ_JBHMBC010000038.1"/>
</dbReference>
<feature type="region of interest" description="Disordered" evidence="1">
    <location>
        <begin position="105"/>
        <end position="172"/>
    </location>
</feature>
<evidence type="ECO:0000256" key="1">
    <source>
        <dbReference type="SAM" id="MobiDB-lite"/>
    </source>
</evidence>
<gene>
    <name evidence="3" type="ORF">ACFFP1_19530</name>
</gene>
<feature type="non-terminal residue" evidence="3">
    <location>
        <position position="384"/>
    </location>
</feature>
<comment type="caution">
    <text evidence="3">The sequence shown here is derived from an EMBL/GenBank/DDBJ whole genome shotgun (WGS) entry which is preliminary data.</text>
</comment>
<dbReference type="EMBL" id="JBHMBC010000038">
    <property type="protein sequence ID" value="MFB9821678.1"/>
    <property type="molecule type" value="Genomic_DNA"/>
</dbReference>
<feature type="compositionally biased region" description="Polar residues" evidence="1">
    <location>
        <begin position="333"/>
        <end position="343"/>
    </location>
</feature>
<keyword evidence="4" id="KW-1185">Reference proteome</keyword>
<name>A0ABV5Y3V7_ARTRM</name>
<dbReference type="InterPro" id="IPR003870">
    <property type="entry name" value="DUF222"/>
</dbReference>
<protein>
    <submittedName>
        <fullName evidence="3">DUF222 domain-containing protein</fullName>
    </submittedName>
</protein>
<evidence type="ECO:0000313" key="4">
    <source>
        <dbReference type="Proteomes" id="UP001589702"/>
    </source>
</evidence>
<dbReference type="Proteomes" id="UP001589702">
    <property type="component" value="Unassembled WGS sequence"/>
</dbReference>
<evidence type="ECO:0000259" key="2">
    <source>
        <dbReference type="Pfam" id="PF02720"/>
    </source>
</evidence>
<reference evidence="3 4" key="1">
    <citation type="submission" date="2024-09" db="EMBL/GenBank/DDBJ databases">
        <authorList>
            <person name="Sun Q."/>
            <person name="Mori K."/>
        </authorList>
    </citation>
    <scope>NUCLEOTIDE SEQUENCE [LARGE SCALE GENOMIC DNA]</scope>
    <source>
        <strain evidence="3 4">JCM 1334</strain>
    </source>
</reference>
<feature type="compositionally biased region" description="Low complexity" evidence="1">
    <location>
        <begin position="118"/>
        <end position="166"/>
    </location>
</feature>
<dbReference type="Pfam" id="PF02720">
    <property type="entry name" value="DUF222"/>
    <property type="match status" value="1"/>
</dbReference>